<name>A0A0K2CLW6_9CAUD</name>
<evidence type="ECO:0000256" key="1">
    <source>
        <dbReference type="SAM" id="Coils"/>
    </source>
</evidence>
<proteinExistence type="predicted"/>
<protein>
    <recommendedName>
        <fullName evidence="2">DUF7257 domain-containing protein</fullName>
    </recommendedName>
</protein>
<evidence type="ECO:0000313" key="3">
    <source>
        <dbReference type="EMBL" id="ALA06537.1"/>
    </source>
</evidence>
<sequence>MGANLPNGQAGLDPGAWLAHWMLTNDLSKLANRTEDEVREYFAAQVQGDSGWNDASATFFQLILGGFQNLGEFASLIVQAVTGEPGALTDLQAFLSERWADLAAAFGAIGDLIDGIAGEAGASLADAIAKLATYLTEASPLNALNLFGQINPGNLGQVALGAIGNVSPELLDNGGMNSAISVKNNPDFVWDGTVGHSNVGSAKTTADGSIKTLRSNTVGVTQNEELAVSVWAKYAGVTATAGQNGIRLSVSAYADTTGDGVLSLVSTTLIEGIASPTGDATGWTELSGTYTVPAGVDYVVAELTVTSAVSAGSVWFDDASLKKNPNFRMEWVSGLVARFSQVTAELEDAISQVLHLEEWQDFLDQVKGGVGGTIEDLLSRIQWLTGGGLFDASKLTNANNVVELPGTKVTGIASNIVEDFQQNIDALVNRLFGSNNSNQTLADANEALKSLKETVMGLSQDVQDLKIQTTGNNNSGKNYRVDFTKLPPSSDFSTAPFDLTYLNSTGHLRINNQAEWVEGSGADNYVLARYTGGVTDTDYQLIQATVAGPPEVGASNWACARMSADKQNFIYAKGYRAGAFGLGFYAEIGCYVGGVPHVFLTNIPATYNYNLSVRVGISGNPYRFQVLSGSKVVADYTDTTHVSQMGANYRGWGFLSMTGNSGSASPAPAAFVGCSDNAPVAVVGTTMRAYRSVTTTVTPSTGDVLLPANTFDVVDYKSDDLLWNPATNAVTITKDGTYLCTMRLEYNNIAGMGATDWHSIWFVNGVTKAIGKPTKSVLVNGFGVPATSADSGIGGDPFVYYLKAGDVLQMGMGSTGSTDIKGDSTGKYTHFTIAKIA</sequence>
<reference evidence="3 4" key="1">
    <citation type="submission" date="2015-08" db="EMBL/GenBank/DDBJ databases">
        <authorList>
            <person name="Davis N."/>
            <person name="Domingos A."/>
            <person name="Holland C."/>
            <person name="Houk L.J."/>
            <person name="Hueter N."/>
            <person name="Molina L."/>
            <person name="Sontag M."/>
            <person name="Saintfleur O."/>
            <person name="Swinford C."/>
            <person name="Villalobos-Ayala K."/>
            <person name="Carroll M."/>
            <person name="Cottrell-Yongye A."/>
            <person name="D'Elia T."/>
            <person name="Delesalle V.A."/>
            <person name="Bradley K.W."/>
            <person name="Asai D.J."/>
            <person name="Bowman C.A."/>
            <person name="Russell D.A."/>
            <person name="Pope W.H."/>
            <person name="Jacobs-Sera D."/>
            <person name="Hendrix R.W."/>
            <person name="Hatfull G.F."/>
        </authorList>
    </citation>
    <scope>NUCLEOTIDE SEQUENCE [LARGE SCALE GENOMIC DNA]</scope>
</reference>
<dbReference type="Proteomes" id="UP000223849">
    <property type="component" value="Segment"/>
</dbReference>
<keyword evidence="4" id="KW-1185">Reference proteome</keyword>
<keyword evidence="1" id="KW-0175">Coiled coil</keyword>
<feature type="coiled-coil region" evidence="1">
    <location>
        <begin position="434"/>
        <end position="468"/>
    </location>
</feature>
<feature type="domain" description="DUF7257" evidence="2">
    <location>
        <begin position="474"/>
        <end position="680"/>
    </location>
</feature>
<dbReference type="Pfam" id="PF23918">
    <property type="entry name" value="DUF7257"/>
    <property type="match status" value="1"/>
</dbReference>
<evidence type="ECO:0000259" key="2">
    <source>
        <dbReference type="Pfam" id="PF23918"/>
    </source>
</evidence>
<dbReference type="Gene3D" id="2.60.120.260">
    <property type="entry name" value="Galactose-binding domain-like"/>
    <property type="match status" value="1"/>
</dbReference>
<organism evidence="3 4">
    <name type="scientific">Mycobacterium phage Lumos</name>
    <dbReference type="NCBI Taxonomy" id="1701852"/>
    <lineage>
        <taxon>Viruses</taxon>
        <taxon>Duplodnaviria</taxon>
        <taxon>Heunggongvirae</taxon>
        <taxon>Uroviricota</taxon>
        <taxon>Caudoviricetes</taxon>
        <taxon>Vilmaviridae</taxon>
        <taxon>Lclasvirinae</taxon>
        <taxon>Lumosvirus</taxon>
        <taxon>Lumosvirus lumos</taxon>
    </lineage>
</organism>
<dbReference type="EMBL" id="KT372003">
    <property type="protein sequence ID" value="ALA06537.1"/>
    <property type="molecule type" value="Genomic_DNA"/>
</dbReference>
<dbReference type="InterPro" id="IPR055681">
    <property type="entry name" value="DUF7257"/>
</dbReference>
<accession>A0A0K2CLW6</accession>
<gene>
    <name evidence="3" type="ORF">SEA_LUMOS_21</name>
</gene>
<evidence type="ECO:0000313" key="4">
    <source>
        <dbReference type="Proteomes" id="UP000223849"/>
    </source>
</evidence>